<comment type="caution">
    <text evidence="2">The sequence shown here is derived from an EMBL/GenBank/DDBJ whole genome shotgun (WGS) entry which is preliminary data.</text>
</comment>
<accession>A0A4C1XH63</accession>
<sequence>MSQRHSIKFGTPAIYKLHQLQVPDRLVFIIQQYLTNRHFSFRHEKHFCQRLITAGVPQGSTLSRCFTPRTRTTFRARKQASNSRSSPTTPPYT</sequence>
<reference evidence="2 3" key="1">
    <citation type="journal article" date="2019" name="Commun. Biol.">
        <title>The bagworm genome reveals a unique fibroin gene that provides high tensile strength.</title>
        <authorList>
            <person name="Kono N."/>
            <person name="Nakamura H."/>
            <person name="Ohtoshi R."/>
            <person name="Tomita M."/>
            <person name="Numata K."/>
            <person name="Arakawa K."/>
        </authorList>
    </citation>
    <scope>NUCLEOTIDE SEQUENCE [LARGE SCALE GENOMIC DNA]</scope>
</reference>
<protein>
    <submittedName>
        <fullName evidence="2">Uncharacterized protein</fullName>
    </submittedName>
</protein>
<evidence type="ECO:0000313" key="3">
    <source>
        <dbReference type="Proteomes" id="UP000299102"/>
    </source>
</evidence>
<dbReference type="Proteomes" id="UP000299102">
    <property type="component" value="Unassembled WGS sequence"/>
</dbReference>
<dbReference type="EMBL" id="BGZK01000841">
    <property type="protein sequence ID" value="GBP62440.1"/>
    <property type="molecule type" value="Genomic_DNA"/>
</dbReference>
<dbReference type="OrthoDB" id="7555308at2759"/>
<evidence type="ECO:0000256" key="1">
    <source>
        <dbReference type="SAM" id="MobiDB-lite"/>
    </source>
</evidence>
<proteinExistence type="predicted"/>
<dbReference type="AlphaFoldDB" id="A0A4C1XH63"/>
<gene>
    <name evidence="2" type="ORF">EVAR_3142_1</name>
</gene>
<name>A0A4C1XH63_EUMVA</name>
<evidence type="ECO:0000313" key="2">
    <source>
        <dbReference type="EMBL" id="GBP62440.1"/>
    </source>
</evidence>
<keyword evidence="3" id="KW-1185">Reference proteome</keyword>
<organism evidence="2 3">
    <name type="scientific">Eumeta variegata</name>
    <name type="common">Bagworm moth</name>
    <name type="synonym">Eumeta japonica</name>
    <dbReference type="NCBI Taxonomy" id="151549"/>
    <lineage>
        <taxon>Eukaryota</taxon>
        <taxon>Metazoa</taxon>
        <taxon>Ecdysozoa</taxon>
        <taxon>Arthropoda</taxon>
        <taxon>Hexapoda</taxon>
        <taxon>Insecta</taxon>
        <taxon>Pterygota</taxon>
        <taxon>Neoptera</taxon>
        <taxon>Endopterygota</taxon>
        <taxon>Lepidoptera</taxon>
        <taxon>Glossata</taxon>
        <taxon>Ditrysia</taxon>
        <taxon>Tineoidea</taxon>
        <taxon>Psychidae</taxon>
        <taxon>Oiketicinae</taxon>
        <taxon>Eumeta</taxon>
    </lineage>
</organism>
<feature type="region of interest" description="Disordered" evidence="1">
    <location>
        <begin position="73"/>
        <end position="93"/>
    </location>
</feature>